<dbReference type="EMBL" id="DF236963">
    <property type="protein sequence ID" value="GAQ78505.1"/>
    <property type="molecule type" value="Genomic_DNA"/>
</dbReference>
<accession>A0A1Y1HJ26</accession>
<gene>
    <name evidence="5" type="ORF">KFL_000140240</name>
</gene>
<evidence type="ECO:0000256" key="1">
    <source>
        <dbReference type="ARBA" id="ARBA00022574"/>
    </source>
</evidence>
<protein>
    <submittedName>
        <fullName evidence="5">WD40 protein DMR-N9</fullName>
    </submittedName>
</protein>
<feature type="repeat" description="WD" evidence="3">
    <location>
        <begin position="278"/>
        <end position="305"/>
    </location>
</feature>
<proteinExistence type="predicted"/>
<dbReference type="STRING" id="105231.A0A1Y1HJ26"/>
<dbReference type="InterPro" id="IPR015943">
    <property type="entry name" value="WD40/YVTN_repeat-like_dom_sf"/>
</dbReference>
<evidence type="ECO:0000256" key="2">
    <source>
        <dbReference type="ARBA" id="ARBA00022737"/>
    </source>
</evidence>
<dbReference type="OMA" id="KVAFDPY"/>
<evidence type="ECO:0000256" key="4">
    <source>
        <dbReference type="SAM" id="MobiDB-lite"/>
    </source>
</evidence>
<dbReference type="Pfam" id="PF00400">
    <property type="entry name" value="WD40"/>
    <property type="match status" value="2"/>
</dbReference>
<organism evidence="5 6">
    <name type="scientific">Klebsormidium nitens</name>
    <name type="common">Green alga</name>
    <name type="synonym">Ulothrix nitens</name>
    <dbReference type="NCBI Taxonomy" id="105231"/>
    <lineage>
        <taxon>Eukaryota</taxon>
        <taxon>Viridiplantae</taxon>
        <taxon>Streptophyta</taxon>
        <taxon>Klebsormidiophyceae</taxon>
        <taxon>Klebsormidiales</taxon>
        <taxon>Klebsormidiaceae</taxon>
        <taxon>Klebsormidium</taxon>
    </lineage>
</organism>
<keyword evidence="2" id="KW-0677">Repeat</keyword>
<feature type="region of interest" description="Disordered" evidence="4">
    <location>
        <begin position="1"/>
        <end position="107"/>
    </location>
</feature>
<evidence type="ECO:0000256" key="3">
    <source>
        <dbReference type="PROSITE-ProRule" id="PRU00221"/>
    </source>
</evidence>
<dbReference type="PANTHER" id="PTHR14107">
    <property type="entry name" value="WD REPEAT PROTEIN"/>
    <property type="match status" value="1"/>
</dbReference>
<dbReference type="AlphaFoldDB" id="A0A1Y1HJ26"/>
<feature type="compositionally biased region" description="Low complexity" evidence="4">
    <location>
        <begin position="571"/>
        <end position="589"/>
    </location>
</feature>
<dbReference type="PROSITE" id="PS50082">
    <property type="entry name" value="WD_REPEATS_2"/>
    <property type="match status" value="1"/>
</dbReference>
<keyword evidence="1 3" id="KW-0853">WD repeat</keyword>
<dbReference type="InterPro" id="IPR051362">
    <property type="entry name" value="WD_repeat_creC_regulators"/>
</dbReference>
<keyword evidence="6" id="KW-1185">Reference proteome</keyword>
<feature type="region of interest" description="Disordered" evidence="4">
    <location>
        <begin position="454"/>
        <end position="487"/>
    </location>
</feature>
<dbReference type="InterPro" id="IPR036322">
    <property type="entry name" value="WD40_repeat_dom_sf"/>
</dbReference>
<evidence type="ECO:0000313" key="6">
    <source>
        <dbReference type="Proteomes" id="UP000054558"/>
    </source>
</evidence>
<feature type="compositionally biased region" description="Polar residues" evidence="4">
    <location>
        <begin position="62"/>
        <end position="98"/>
    </location>
</feature>
<dbReference type="OrthoDB" id="3367at2759"/>
<feature type="compositionally biased region" description="Polar residues" evidence="4">
    <location>
        <begin position="1"/>
        <end position="12"/>
    </location>
</feature>
<name>A0A1Y1HJ26_KLENI</name>
<sequence length="611" mass="64748">MASNQQQGTQAGVRTHFKTPEGRFKVGREKSHPSGVMHHSHNRTPTKITYVILKEQPRTPAGTPNPSKSSTVSRFLGSNGTKQSNGRFGHSRTSSSGGEKTPRRGAPEILDVALPDEGGEKTYVVYNIADGVFVADYKSLEKEPVKGIFFNNAPPLCHAFREGGTGHDLLIGLASGDVYACSLRAQVADSGRKLTGSSHFNKEGAVSSTRCYGVAWVPGRDDHFVSAHADGNIFLYDKNKEGSSDVTFPPIRDTAAFSVAHARSSKSNPIARWHISGSAINDVAFSPDGNYLATVGRDGCLRIFDWQREALLCGCKSYYGSLLCCAWSGDSKYVLTGGEDDLVSLFSLEQQAVVAWGEGHTSYVSGVAFDSHWSQPPSEEGHEAVTYRFGSVGQDTQLLLWDFAMEEFASVPRGIATTPLANSQTLSHPPTPTAPIHTANKPPNLAALNTGFQPDVNKHPTPRSEGPATPLGGYTPQGNTPHGANAQLGASTPLGVNTPHGVTSPYGVNSSHGVNGHGLAPPVSRKEVPKLAPIMAHKVHAEPLSDIVFVGDALLTSCHEGVVKIWQRPSGAADSEAGAAPGGAATPSSTDSTPVAPVRLRESEESTMSFG</sequence>
<reference evidence="5 6" key="1">
    <citation type="journal article" date="2014" name="Nat. Commun.">
        <title>Klebsormidium flaccidum genome reveals primary factors for plant terrestrial adaptation.</title>
        <authorList>
            <person name="Hori K."/>
            <person name="Maruyama F."/>
            <person name="Fujisawa T."/>
            <person name="Togashi T."/>
            <person name="Yamamoto N."/>
            <person name="Seo M."/>
            <person name="Sato S."/>
            <person name="Yamada T."/>
            <person name="Mori H."/>
            <person name="Tajima N."/>
            <person name="Moriyama T."/>
            <person name="Ikeuchi M."/>
            <person name="Watanabe M."/>
            <person name="Wada H."/>
            <person name="Kobayashi K."/>
            <person name="Saito M."/>
            <person name="Masuda T."/>
            <person name="Sasaki-Sekimoto Y."/>
            <person name="Mashiguchi K."/>
            <person name="Awai K."/>
            <person name="Shimojima M."/>
            <person name="Masuda S."/>
            <person name="Iwai M."/>
            <person name="Nobusawa T."/>
            <person name="Narise T."/>
            <person name="Kondo S."/>
            <person name="Saito H."/>
            <person name="Sato R."/>
            <person name="Murakawa M."/>
            <person name="Ihara Y."/>
            <person name="Oshima-Yamada Y."/>
            <person name="Ohtaka K."/>
            <person name="Satoh M."/>
            <person name="Sonobe K."/>
            <person name="Ishii M."/>
            <person name="Ohtani R."/>
            <person name="Kanamori-Sato M."/>
            <person name="Honoki R."/>
            <person name="Miyazaki D."/>
            <person name="Mochizuki H."/>
            <person name="Umetsu J."/>
            <person name="Higashi K."/>
            <person name="Shibata D."/>
            <person name="Kamiya Y."/>
            <person name="Sato N."/>
            <person name="Nakamura Y."/>
            <person name="Tabata S."/>
            <person name="Ida S."/>
            <person name="Kurokawa K."/>
            <person name="Ohta H."/>
        </authorList>
    </citation>
    <scope>NUCLEOTIDE SEQUENCE [LARGE SCALE GENOMIC DNA]</scope>
    <source>
        <strain evidence="5 6">NIES-2285</strain>
    </source>
</reference>
<dbReference type="SMART" id="SM00320">
    <property type="entry name" value="WD40"/>
    <property type="match status" value="5"/>
</dbReference>
<feature type="compositionally biased region" description="Basic and acidic residues" evidence="4">
    <location>
        <begin position="18"/>
        <end position="32"/>
    </location>
</feature>
<dbReference type="SUPFAM" id="SSF50978">
    <property type="entry name" value="WD40 repeat-like"/>
    <property type="match status" value="1"/>
</dbReference>
<feature type="region of interest" description="Disordered" evidence="4">
    <location>
        <begin position="571"/>
        <end position="611"/>
    </location>
</feature>
<evidence type="ECO:0000313" key="5">
    <source>
        <dbReference type="EMBL" id="GAQ78505.1"/>
    </source>
</evidence>
<dbReference type="Proteomes" id="UP000054558">
    <property type="component" value="Unassembled WGS sequence"/>
</dbReference>
<dbReference type="PANTHER" id="PTHR14107:SF16">
    <property type="entry name" value="AT02583P"/>
    <property type="match status" value="1"/>
</dbReference>
<dbReference type="InterPro" id="IPR001680">
    <property type="entry name" value="WD40_rpt"/>
</dbReference>
<dbReference type="Gene3D" id="2.130.10.10">
    <property type="entry name" value="YVTN repeat-like/Quinoprotein amine dehydrogenase"/>
    <property type="match status" value="1"/>
</dbReference>